<keyword evidence="5" id="KW-1185">Reference proteome</keyword>
<proteinExistence type="inferred from homology"/>
<dbReference type="AlphaFoldDB" id="A0A6L7GTI6"/>
<dbReference type="GO" id="GO:0006412">
    <property type="term" value="P:translation"/>
    <property type="evidence" value="ECO:0007669"/>
    <property type="project" value="UniProtKB-UniRule"/>
</dbReference>
<comment type="caution">
    <text evidence="4">The sequence shown here is derived from an EMBL/GenBank/DDBJ whole genome shotgun (WGS) entry which is preliminary data.</text>
</comment>
<dbReference type="RefSeq" id="WP_160903057.1">
    <property type="nucleotide sequence ID" value="NZ_CP102850.1"/>
</dbReference>
<reference evidence="4 5" key="1">
    <citation type="submission" date="2019-11" db="EMBL/GenBank/DDBJ databases">
        <title>Gordonia sp. nov., a novel actinobacterium isolated from mangrove soil in Hainan.</title>
        <authorList>
            <person name="Huang X."/>
            <person name="Xie Y."/>
            <person name="Chu X."/>
            <person name="Xiao K."/>
        </authorList>
    </citation>
    <scope>NUCLEOTIDE SEQUENCE [LARGE SCALE GENOMIC DNA]</scope>
    <source>
        <strain evidence="4 5">HNM0687</strain>
    </source>
</reference>
<dbReference type="InterPro" id="IPR002150">
    <property type="entry name" value="Ribosomal_bL31"/>
</dbReference>
<evidence type="ECO:0000313" key="4">
    <source>
        <dbReference type="EMBL" id="MXP22873.1"/>
    </source>
</evidence>
<dbReference type="InterPro" id="IPR034704">
    <property type="entry name" value="Ribosomal_bL28/bL31-like_sf"/>
</dbReference>
<keyword evidence="1 3" id="KW-0689">Ribosomal protein</keyword>
<evidence type="ECO:0000313" key="5">
    <source>
        <dbReference type="Proteomes" id="UP000475545"/>
    </source>
</evidence>
<dbReference type="NCBIfam" id="TIGR00105">
    <property type="entry name" value="L31"/>
    <property type="match status" value="1"/>
</dbReference>
<dbReference type="PRINTS" id="PR01249">
    <property type="entry name" value="RIBOSOMALL31"/>
</dbReference>
<organism evidence="4 5">
    <name type="scientific">Gordonia mangrovi</name>
    <dbReference type="NCBI Taxonomy" id="2665643"/>
    <lineage>
        <taxon>Bacteria</taxon>
        <taxon>Bacillati</taxon>
        <taxon>Actinomycetota</taxon>
        <taxon>Actinomycetes</taxon>
        <taxon>Mycobacteriales</taxon>
        <taxon>Gordoniaceae</taxon>
        <taxon>Gordonia</taxon>
    </lineage>
</organism>
<dbReference type="Proteomes" id="UP000475545">
    <property type="component" value="Unassembled WGS sequence"/>
</dbReference>
<dbReference type="InterPro" id="IPR042105">
    <property type="entry name" value="Ribosomal_bL31_sf"/>
</dbReference>
<dbReference type="SUPFAM" id="SSF143800">
    <property type="entry name" value="L28p-like"/>
    <property type="match status" value="1"/>
</dbReference>
<dbReference type="GO" id="GO:1990904">
    <property type="term" value="C:ribonucleoprotein complex"/>
    <property type="evidence" value="ECO:0007669"/>
    <property type="project" value="UniProtKB-KW"/>
</dbReference>
<dbReference type="EMBL" id="WMBR01000004">
    <property type="protein sequence ID" value="MXP22873.1"/>
    <property type="molecule type" value="Genomic_DNA"/>
</dbReference>
<comment type="subunit">
    <text evidence="3">Part of the 50S ribosomal subunit.</text>
</comment>
<dbReference type="InterPro" id="IPR027493">
    <property type="entry name" value="Ribosomal_bL31_B"/>
</dbReference>
<dbReference type="NCBIfam" id="NF002462">
    <property type="entry name" value="PRK01678.1"/>
    <property type="match status" value="1"/>
</dbReference>
<sequence>MKRDIHPDYHPVVIRDASTGSQFLTRSTATSDDHVEWTDGNTYPRITVDVTNESHPFYTGVARVRDVAGRVEKFHRRYPGLRR</sequence>
<evidence type="ECO:0000256" key="3">
    <source>
        <dbReference type="HAMAP-Rule" id="MF_00502"/>
    </source>
</evidence>
<dbReference type="Pfam" id="PF01197">
    <property type="entry name" value="Ribosomal_L31"/>
    <property type="match status" value="1"/>
</dbReference>
<dbReference type="GO" id="GO:0003735">
    <property type="term" value="F:structural constituent of ribosome"/>
    <property type="evidence" value="ECO:0007669"/>
    <property type="project" value="InterPro"/>
</dbReference>
<accession>A0A6L7GTI6</accession>
<protein>
    <recommendedName>
        <fullName evidence="3">Large ribosomal subunit protein bL31B</fullName>
    </recommendedName>
</protein>
<dbReference type="Gene3D" id="4.10.830.30">
    <property type="entry name" value="Ribosomal protein L31"/>
    <property type="match status" value="1"/>
</dbReference>
<dbReference type="PANTHER" id="PTHR33280:SF1">
    <property type="entry name" value="LARGE RIBOSOMAL SUBUNIT PROTEIN BL31C"/>
    <property type="match status" value="1"/>
</dbReference>
<dbReference type="HAMAP" id="MF_00502">
    <property type="entry name" value="Ribosomal_bL31_2"/>
    <property type="match status" value="1"/>
</dbReference>
<evidence type="ECO:0000256" key="2">
    <source>
        <dbReference type="ARBA" id="ARBA00023274"/>
    </source>
</evidence>
<dbReference type="GO" id="GO:0005840">
    <property type="term" value="C:ribosome"/>
    <property type="evidence" value="ECO:0007669"/>
    <property type="project" value="UniProtKB-KW"/>
</dbReference>
<dbReference type="PROSITE" id="PS01143">
    <property type="entry name" value="RIBOSOMAL_L31"/>
    <property type="match status" value="1"/>
</dbReference>
<gene>
    <name evidence="3" type="primary">rpmE2</name>
    <name evidence="4" type="ORF">GIY30_16145</name>
</gene>
<name>A0A6L7GTI6_9ACTN</name>
<comment type="similarity">
    <text evidence="3">Belongs to the bacterial ribosomal protein bL31 family. Type B subfamily.</text>
</comment>
<evidence type="ECO:0000256" key="1">
    <source>
        <dbReference type="ARBA" id="ARBA00022980"/>
    </source>
</evidence>
<dbReference type="PANTHER" id="PTHR33280">
    <property type="entry name" value="50S RIBOSOMAL PROTEIN L31, CHLOROPLASTIC"/>
    <property type="match status" value="1"/>
</dbReference>
<keyword evidence="2 3" id="KW-0687">Ribonucleoprotein</keyword>